<proteinExistence type="predicted"/>
<dbReference type="Proteomes" id="UP000828251">
    <property type="component" value="Unassembled WGS sequence"/>
</dbReference>
<protein>
    <submittedName>
        <fullName evidence="1">Uncharacterized protein</fullName>
    </submittedName>
</protein>
<dbReference type="OrthoDB" id="1001832at2759"/>
<comment type="caution">
    <text evidence="1">The sequence shown here is derived from an EMBL/GenBank/DDBJ whole genome shotgun (WGS) entry which is preliminary data.</text>
</comment>
<dbReference type="AlphaFoldDB" id="A0A9D3VQL5"/>
<dbReference type="EMBL" id="JAIQCV010000006">
    <property type="protein sequence ID" value="KAH1091317.1"/>
    <property type="molecule type" value="Genomic_DNA"/>
</dbReference>
<keyword evidence="2" id="KW-1185">Reference proteome</keyword>
<accession>A0A9D3VQL5</accession>
<organism evidence="1 2">
    <name type="scientific">Gossypium stocksii</name>
    <dbReference type="NCBI Taxonomy" id="47602"/>
    <lineage>
        <taxon>Eukaryota</taxon>
        <taxon>Viridiplantae</taxon>
        <taxon>Streptophyta</taxon>
        <taxon>Embryophyta</taxon>
        <taxon>Tracheophyta</taxon>
        <taxon>Spermatophyta</taxon>
        <taxon>Magnoliopsida</taxon>
        <taxon>eudicotyledons</taxon>
        <taxon>Gunneridae</taxon>
        <taxon>Pentapetalae</taxon>
        <taxon>rosids</taxon>
        <taxon>malvids</taxon>
        <taxon>Malvales</taxon>
        <taxon>Malvaceae</taxon>
        <taxon>Malvoideae</taxon>
        <taxon>Gossypium</taxon>
    </lineage>
</organism>
<evidence type="ECO:0000313" key="2">
    <source>
        <dbReference type="Proteomes" id="UP000828251"/>
    </source>
</evidence>
<evidence type="ECO:0000313" key="1">
    <source>
        <dbReference type="EMBL" id="KAH1091317.1"/>
    </source>
</evidence>
<gene>
    <name evidence="1" type="ORF">J1N35_018574</name>
</gene>
<reference evidence="1 2" key="1">
    <citation type="journal article" date="2021" name="Plant Biotechnol. J.">
        <title>Multi-omics assisted identification of the key and species-specific regulatory components of drought-tolerant mechanisms in Gossypium stocksii.</title>
        <authorList>
            <person name="Yu D."/>
            <person name="Ke L."/>
            <person name="Zhang D."/>
            <person name="Wu Y."/>
            <person name="Sun Y."/>
            <person name="Mei J."/>
            <person name="Sun J."/>
            <person name="Sun Y."/>
        </authorList>
    </citation>
    <scope>NUCLEOTIDE SEQUENCE [LARGE SCALE GENOMIC DNA]</scope>
    <source>
        <strain evidence="2">cv. E1</strain>
        <tissue evidence="1">Leaf</tissue>
    </source>
</reference>
<name>A0A9D3VQL5_9ROSI</name>
<sequence length="102" mass="11903">MKVFPNCVVTHFPRLKLDHKPLCLTLSSNINLLRGHHFCFLAGWVELPSFYEFVRGKWTFDGDIADSISHFTNNIREWNKSIYGYIGVQKKKLINSLSSKMR</sequence>